<evidence type="ECO:0000313" key="9">
    <source>
        <dbReference type="EMBL" id="KXB81696.1"/>
    </source>
</evidence>
<dbReference type="InterPro" id="IPR020603">
    <property type="entry name" value="MraZ_dom"/>
</dbReference>
<reference evidence="9 10" key="1">
    <citation type="submission" date="2016-01" db="EMBL/GenBank/DDBJ databases">
        <authorList>
            <person name="Mitreva M."/>
            <person name="Pepin K.H."/>
            <person name="Mihindukulasuriya K.A."/>
            <person name="Fulton R."/>
            <person name="Fronick C."/>
            <person name="O'Laughlin M."/>
            <person name="Miner T."/>
            <person name="Herter B."/>
            <person name="Rosa B.A."/>
            <person name="Cordes M."/>
            <person name="Tomlinson C."/>
            <person name="Wollam A."/>
            <person name="Palsikar V.B."/>
            <person name="Mardis E.R."/>
            <person name="Wilson R.K."/>
        </authorList>
    </citation>
    <scope>NUCLEOTIDE SEQUENCE [LARGE SCALE GENOMIC DNA]</scope>
    <source>
        <strain evidence="9 10">DNF00696</strain>
    </source>
</reference>
<proteinExistence type="inferred from homology"/>
<feature type="domain" description="SpoVT-AbrB" evidence="8">
    <location>
        <begin position="111"/>
        <end position="154"/>
    </location>
</feature>
<evidence type="ECO:0000256" key="5">
    <source>
        <dbReference type="ARBA" id="ARBA00023125"/>
    </source>
</evidence>
<evidence type="ECO:0000256" key="4">
    <source>
        <dbReference type="ARBA" id="ARBA00023015"/>
    </source>
</evidence>
<name>A0AB34X140_9ACTO</name>
<gene>
    <name evidence="7" type="primary">mraZ</name>
    <name evidence="9" type="ORF">HMPREF1862_00446</name>
</gene>
<accession>A0AB34X140</accession>
<dbReference type="InterPro" id="IPR007159">
    <property type="entry name" value="SpoVT-AbrB_dom"/>
</dbReference>
<dbReference type="InterPro" id="IPR003444">
    <property type="entry name" value="MraZ"/>
</dbReference>
<dbReference type="PANTHER" id="PTHR34701:SF1">
    <property type="entry name" value="TRANSCRIPTIONAL REGULATOR MRAZ"/>
    <property type="match status" value="1"/>
</dbReference>
<evidence type="ECO:0000259" key="8">
    <source>
        <dbReference type="PROSITE" id="PS51740"/>
    </source>
</evidence>
<dbReference type="AlphaFoldDB" id="A0AB34X140"/>
<dbReference type="GO" id="GO:0003700">
    <property type="term" value="F:DNA-binding transcription factor activity"/>
    <property type="evidence" value="ECO:0007669"/>
    <property type="project" value="UniProtKB-UniRule"/>
</dbReference>
<comment type="similarity">
    <text evidence="7">Belongs to the MraZ family.</text>
</comment>
<dbReference type="InterPro" id="IPR035642">
    <property type="entry name" value="MraZ_N"/>
</dbReference>
<dbReference type="Pfam" id="PF02381">
    <property type="entry name" value="MraZ"/>
    <property type="match status" value="2"/>
</dbReference>
<evidence type="ECO:0000256" key="2">
    <source>
        <dbReference type="ARBA" id="ARBA00022490"/>
    </source>
</evidence>
<dbReference type="GO" id="GO:2000143">
    <property type="term" value="P:negative regulation of DNA-templated transcription initiation"/>
    <property type="evidence" value="ECO:0007669"/>
    <property type="project" value="TreeGrafter"/>
</dbReference>
<dbReference type="PROSITE" id="PS51740">
    <property type="entry name" value="SPOVT_ABRB"/>
    <property type="match status" value="2"/>
</dbReference>
<evidence type="ECO:0000313" key="10">
    <source>
        <dbReference type="Proteomes" id="UP000070572"/>
    </source>
</evidence>
<evidence type="ECO:0000256" key="6">
    <source>
        <dbReference type="ARBA" id="ARBA00023163"/>
    </source>
</evidence>
<dbReference type="GO" id="GO:0009295">
    <property type="term" value="C:nucleoid"/>
    <property type="evidence" value="ECO:0007669"/>
    <property type="project" value="UniProtKB-SubCell"/>
</dbReference>
<dbReference type="InterPro" id="IPR037914">
    <property type="entry name" value="SpoVT-AbrB_sf"/>
</dbReference>
<dbReference type="CDD" id="cd16320">
    <property type="entry name" value="MraZ_N"/>
    <property type="match status" value="1"/>
</dbReference>
<comment type="subcellular location">
    <subcellularLocation>
        <location evidence="7">Cytoplasm</location>
        <location evidence="7">Nucleoid</location>
    </subcellularLocation>
</comment>
<dbReference type="EMBL" id="LSDN01000006">
    <property type="protein sequence ID" value="KXB81696.1"/>
    <property type="molecule type" value="Genomic_DNA"/>
</dbReference>
<dbReference type="Proteomes" id="UP000070572">
    <property type="component" value="Unassembled WGS sequence"/>
</dbReference>
<evidence type="ECO:0000256" key="7">
    <source>
        <dbReference type="HAMAP-Rule" id="MF_01008"/>
    </source>
</evidence>
<sequence length="178" mass="20031">MVIFAIIFLETPLLCAIVEKNGVKWSYLVGKEVAPMFLGSYEPKMDDKGRLILPAKFRDQLAGGLVITRGQDRCLYVFPAAEFERMYQELRRAPLSSRQGRDYVRVMLSGASDEIPDKQGRIVIPPQLRTYADLGKQLAVIGAGSRVEIWNGQAWNQYLAEQEEAFAQTGEEVIPGMF</sequence>
<keyword evidence="6 7" id="KW-0804">Transcription</keyword>
<dbReference type="CDD" id="cd16321">
    <property type="entry name" value="MraZ_C"/>
    <property type="match status" value="1"/>
</dbReference>
<evidence type="ECO:0000256" key="1">
    <source>
        <dbReference type="ARBA" id="ARBA00013860"/>
    </source>
</evidence>
<evidence type="ECO:0000256" key="3">
    <source>
        <dbReference type="ARBA" id="ARBA00022737"/>
    </source>
</evidence>
<protein>
    <recommendedName>
        <fullName evidence="1 7">Transcriptional regulator MraZ</fullName>
    </recommendedName>
</protein>
<dbReference type="NCBIfam" id="TIGR00242">
    <property type="entry name" value="division/cell wall cluster transcriptional repressor MraZ"/>
    <property type="match status" value="1"/>
</dbReference>
<dbReference type="PANTHER" id="PTHR34701">
    <property type="entry name" value="TRANSCRIPTIONAL REGULATOR MRAZ"/>
    <property type="match status" value="1"/>
</dbReference>
<comment type="subunit">
    <text evidence="7">Forms oligomers.</text>
</comment>
<keyword evidence="3" id="KW-0677">Repeat</keyword>
<keyword evidence="4 7" id="KW-0805">Transcription regulation</keyword>
<comment type="caution">
    <text evidence="9">The sequence shown here is derived from an EMBL/GenBank/DDBJ whole genome shotgun (WGS) entry which is preliminary data.</text>
</comment>
<dbReference type="Gene3D" id="3.40.1550.20">
    <property type="entry name" value="Transcriptional regulator MraZ domain"/>
    <property type="match status" value="1"/>
</dbReference>
<dbReference type="HAMAP" id="MF_01008">
    <property type="entry name" value="MraZ"/>
    <property type="match status" value="1"/>
</dbReference>
<dbReference type="GO" id="GO:0000976">
    <property type="term" value="F:transcription cis-regulatory region binding"/>
    <property type="evidence" value="ECO:0007669"/>
    <property type="project" value="TreeGrafter"/>
</dbReference>
<organism evidence="9 10">
    <name type="scientific">Varibaculum cambriense</name>
    <dbReference type="NCBI Taxonomy" id="184870"/>
    <lineage>
        <taxon>Bacteria</taxon>
        <taxon>Bacillati</taxon>
        <taxon>Actinomycetota</taxon>
        <taxon>Actinomycetes</taxon>
        <taxon>Actinomycetales</taxon>
        <taxon>Actinomycetaceae</taxon>
        <taxon>Varibaculum</taxon>
    </lineage>
</organism>
<feature type="domain" description="SpoVT-AbrB" evidence="8">
    <location>
        <begin position="40"/>
        <end position="82"/>
    </location>
</feature>
<dbReference type="InterPro" id="IPR035644">
    <property type="entry name" value="MraZ_C"/>
</dbReference>
<dbReference type="SUPFAM" id="SSF89447">
    <property type="entry name" value="AbrB/MazE/MraZ-like"/>
    <property type="match status" value="1"/>
</dbReference>
<dbReference type="InterPro" id="IPR038619">
    <property type="entry name" value="MraZ_sf"/>
</dbReference>
<dbReference type="GO" id="GO:0005737">
    <property type="term" value="C:cytoplasm"/>
    <property type="evidence" value="ECO:0007669"/>
    <property type="project" value="UniProtKB-UniRule"/>
</dbReference>
<keyword evidence="5 7" id="KW-0238">DNA-binding</keyword>
<keyword evidence="2 7" id="KW-0963">Cytoplasm</keyword>